<keyword evidence="2" id="KW-0812">Transmembrane</keyword>
<keyword evidence="3" id="KW-0732">Signal</keyword>
<feature type="chain" id="PRO_5043582896" evidence="3">
    <location>
        <begin position="24"/>
        <end position="599"/>
    </location>
</feature>
<evidence type="ECO:0000313" key="5">
    <source>
        <dbReference type="EMBL" id="XCC61303.1"/>
    </source>
</evidence>
<evidence type="ECO:0000256" key="2">
    <source>
        <dbReference type="SAM" id="Phobius"/>
    </source>
</evidence>
<name>A0AAU8A6Q6_9FIRM</name>
<dbReference type="EMBL" id="CP117826">
    <property type="protein sequence ID" value="XCC61303.1"/>
    <property type="molecule type" value="Genomic_DNA"/>
</dbReference>
<gene>
    <name evidence="5" type="ORF">PUP29_07105</name>
</gene>
<feature type="domain" description="YDG" evidence="4">
    <location>
        <begin position="251"/>
        <end position="326"/>
    </location>
</feature>
<accession>A0AAU8A6Q6</accession>
<dbReference type="Pfam" id="PF18657">
    <property type="entry name" value="YDG"/>
    <property type="match status" value="1"/>
</dbReference>
<feature type="transmembrane region" description="Helical" evidence="2">
    <location>
        <begin position="572"/>
        <end position="591"/>
    </location>
</feature>
<evidence type="ECO:0000256" key="1">
    <source>
        <dbReference type="SAM" id="MobiDB-lite"/>
    </source>
</evidence>
<dbReference type="AlphaFoldDB" id="A0AAU8A6Q6"/>
<feature type="region of interest" description="Disordered" evidence="1">
    <location>
        <begin position="542"/>
        <end position="565"/>
    </location>
</feature>
<proteinExistence type="predicted"/>
<dbReference type="RefSeq" id="WP_079546548.1">
    <property type="nucleotide sequence ID" value="NZ_CP117826.1"/>
</dbReference>
<evidence type="ECO:0000259" key="4">
    <source>
        <dbReference type="Pfam" id="PF18657"/>
    </source>
</evidence>
<organism evidence="5">
    <name type="scientific">Christensenella massiliensis</name>
    <dbReference type="NCBI Taxonomy" id="1805714"/>
    <lineage>
        <taxon>Bacteria</taxon>
        <taxon>Bacillati</taxon>
        <taxon>Bacillota</taxon>
        <taxon>Clostridia</taxon>
        <taxon>Christensenellales</taxon>
        <taxon>Christensenellaceae</taxon>
        <taxon>Christensenella</taxon>
    </lineage>
</organism>
<reference evidence="5" key="1">
    <citation type="submission" date="2023-02" db="EMBL/GenBank/DDBJ databases">
        <title>Gut commensal Christensenella minuta modulates host metabolism via a new class of secondary bile acids.</title>
        <authorList>
            <person name="Liu C."/>
        </authorList>
    </citation>
    <scope>NUCLEOTIDE SEQUENCE</scope>
    <source>
        <strain evidence="5">CA70</strain>
    </source>
</reference>
<evidence type="ECO:0000256" key="3">
    <source>
        <dbReference type="SAM" id="SignalP"/>
    </source>
</evidence>
<sequence>MKKIVCMILAAVMICSLGATGFAQDGMNGTQNPAGTAGNFTVTYKTNADVEMGTLTYEIGGENALPTAGELSSKFSTFIQRAKQKGDVYVPNDGVLWYEDKEFTKPAAFPNGQKDENYTLYCKLTIGSISAGSVSNGAENKSYADVGGTIQPYLAVSGYYTTGRNDGYDGTKAIFEKKNAEGNWTEVPEEYCTDKSGNTWPNMIYFSSVSDSGTYRLKDVRYTATDNDGNILYYVNAEDTPKDEHIVTIAPVELTITGVTAQDRNCDGTDTVQLTGGALQGVLYGDDVSFSLGSGTVADKTAGSGKPVTTNITLTGADAGNYTLKQPENITVTISHTVDHTVWHSDENRHWNTCVCGEKMNADSHTGGTATCTEQAACAICDQKYGALLKHELTPAEKVEATCTTDGKEAYYTCEVCGKHFSDAAGQDEIGDLDSYGIIGAAGHSMTHHEAVTATCAAPGNVEYWHCSVCEKSFADKQGTQPLISTEIPAGHKAEKTDRVEPTAATPGNIEYWYCPACGQYFKDKDLTEVIAKEETVLAAIGETTQSNPEQPKNGDAAAANNPKTGDNSNPVLWIVLLIFAGGAVVGRTVYGRRVKHSR</sequence>
<dbReference type="Gene3D" id="3.30.160.60">
    <property type="entry name" value="Classic Zinc Finger"/>
    <property type="match status" value="1"/>
</dbReference>
<protein>
    <submittedName>
        <fullName evidence="5">YDG domain-containing protein</fullName>
    </submittedName>
</protein>
<feature type="signal peptide" evidence="3">
    <location>
        <begin position="1"/>
        <end position="23"/>
    </location>
</feature>
<dbReference type="InterPro" id="IPR041248">
    <property type="entry name" value="YDG"/>
</dbReference>
<keyword evidence="2" id="KW-0472">Membrane</keyword>
<keyword evidence="2" id="KW-1133">Transmembrane helix</keyword>